<dbReference type="Proteomes" id="UP000023152">
    <property type="component" value="Unassembled WGS sequence"/>
</dbReference>
<gene>
    <name evidence="2" type="ORF">RFI_13783</name>
</gene>
<proteinExistence type="predicted"/>
<reference evidence="2 3" key="1">
    <citation type="journal article" date="2013" name="Curr. Biol.">
        <title>The Genome of the Foraminiferan Reticulomyxa filosa.</title>
        <authorList>
            <person name="Glockner G."/>
            <person name="Hulsmann N."/>
            <person name="Schleicher M."/>
            <person name="Noegel A.A."/>
            <person name="Eichinger L."/>
            <person name="Gallinger C."/>
            <person name="Pawlowski J."/>
            <person name="Sierra R."/>
            <person name="Euteneuer U."/>
            <person name="Pillet L."/>
            <person name="Moustafa A."/>
            <person name="Platzer M."/>
            <person name="Groth M."/>
            <person name="Szafranski K."/>
            <person name="Schliwa M."/>
        </authorList>
    </citation>
    <scope>NUCLEOTIDE SEQUENCE [LARGE SCALE GENOMIC DNA]</scope>
</reference>
<evidence type="ECO:0000313" key="2">
    <source>
        <dbReference type="EMBL" id="ETO23399.1"/>
    </source>
</evidence>
<evidence type="ECO:0000313" key="3">
    <source>
        <dbReference type="Proteomes" id="UP000023152"/>
    </source>
</evidence>
<evidence type="ECO:0000256" key="1">
    <source>
        <dbReference type="SAM" id="Phobius"/>
    </source>
</evidence>
<protein>
    <recommendedName>
        <fullName evidence="4">Transmembrane protein</fullName>
    </recommendedName>
</protein>
<sequence length="153" mass="18534">MTLDVKKETVTIVLVYKQLYRNREKENGKKSESKVEVDWQKNYENGVEEEIYKRVRKKRRIAMKVVLTNGTEKEQARYNEVYEQKAVDTCKECVRRHKRVKAKSSLQGKLNVQNMDTSKQMYARPIFWSNQIQFQIAYQVFPFVFFVYFFFFK</sequence>
<comment type="caution">
    <text evidence="2">The sequence shown here is derived from an EMBL/GenBank/DDBJ whole genome shotgun (WGS) entry which is preliminary data.</text>
</comment>
<feature type="transmembrane region" description="Helical" evidence="1">
    <location>
        <begin position="136"/>
        <end position="152"/>
    </location>
</feature>
<dbReference type="AlphaFoldDB" id="X6NCC3"/>
<organism evidence="2 3">
    <name type="scientific">Reticulomyxa filosa</name>
    <dbReference type="NCBI Taxonomy" id="46433"/>
    <lineage>
        <taxon>Eukaryota</taxon>
        <taxon>Sar</taxon>
        <taxon>Rhizaria</taxon>
        <taxon>Retaria</taxon>
        <taxon>Foraminifera</taxon>
        <taxon>Monothalamids</taxon>
        <taxon>Reticulomyxidae</taxon>
        <taxon>Reticulomyxa</taxon>
    </lineage>
</organism>
<dbReference type="EMBL" id="ASPP01009983">
    <property type="protein sequence ID" value="ETO23399.1"/>
    <property type="molecule type" value="Genomic_DNA"/>
</dbReference>
<keyword evidence="1" id="KW-0472">Membrane</keyword>
<keyword evidence="1" id="KW-1133">Transmembrane helix</keyword>
<keyword evidence="3" id="KW-1185">Reference proteome</keyword>
<evidence type="ECO:0008006" key="4">
    <source>
        <dbReference type="Google" id="ProtNLM"/>
    </source>
</evidence>
<name>X6NCC3_RETFI</name>
<keyword evidence="1" id="KW-0812">Transmembrane</keyword>
<accession>X6NCC3</accession>